<accession>Q5V2L4</accession>
<dbReference type="InterPro" id="IPR029010">
    <property type="entry name" value="ThuA-like"/>
</dbReference>
<dbReference type="Pfam" id="PF06283">
    <property type="entry name" value="ThuA"/>
    <property type="match status" value="1"/>
</dbReference>
<sequence length="266" mass="29765">MSYYTRVCPSPLFPAARLRWERVAIFFSGYSVYSCMVAVTVWNENQHERATGPANAMYPDGIHTTLAETLTSYGHTVQTATLDDPAHGLTETVLAETDVLLWWSDIAHDVVSDATANRVEQAVRDGMGFIPLHSSHESKPFEALMGGTGTLRWREEGEREHVWVVEASHPITDGLPEEFELERAEIYGKGFDLPTPDTLVTVSWCDDGTVFPSGCCYYRDAGRIFYFQPGHETFPVYHRPVVQKLLHNAVTWAAPNEPDRPCAGQS</sequence>
<dbReference type="EnsemblBacteria" id="AAV46238">
    <property type="protein sequence ID" value="AAV46238"/>
    <property type="gene ID" value="rrnAC1302"/>
</dbReference>
<dbReference type="PIRSF" id="PIRSF030013">
    <property type="entry name" value="ThuA"/>
    <property type="match status" value="1"/>
</dbReference>
<feature type="domain" description="ThuA-like" evidence="1">
    <location>
        <begin position="64"/>
        <end position="253"/>
    </location>
</feature>
<keyword evidence="3" id="KW-1185">Reference proteome</keyword>
<proteinExistence type="predicted"/>
<dbReference type="Gene3D" id="3.40.50.880">
    <property type="match status" value="1"/>
</dbReference>
<dbReference type="PROSITE" id="PS51257">
    <property type="entry name" value="PROKAR_LIPOPROTEIN"/>
    <property type="match status" value="1"/>
</dbReference>
<evidence type="ECO:0000259" key="1">
    <source>
        <dbReference type="Pfam" id="PF06283"/>
    </source>
</evidence>
<dbReference type="eggNOG" id="arCOG08124">
    <property type="taxonomic scope" value="Archaea"/>
</dbReference>
<dbReference type="SUPFAM" id="SSF52317">
    <property type="entry name" value="Class I glutamine amidotransferase-like"/>
    <property type="match status" value="1"/>
</dbReference>
<dbReference type="InterPro" id="IPR009381">
    <property type="entry name" value="Trehalose_catabolism_ThuA_prok"/>
</dbReference>
<dbReference type="STRING" id="272569.rrnAC1302"/>
<dbReference type="KEGG" id="hma:rrnAC1302"/>
<name>Q5V2L4_HALMA</name>
<dbReference type="PaxDb" id="272569-rrnAC1302"/>
<protein>
    <submittedName>
        <fullName evidence="2">Trehalose utilization-related protein</fullName>
    </submittedName>
</protein>
<dbReference type="InterPro" id="IPR029062">
    <property type="entry name" value="Class_I_gatase-like"/>
</dbReference>
<reference evidence="2 3" key="1">
    <citation type="journal article" date="2004" name="Genome Res.">
        <title>Genome sequence of Haloarcula marismortui: a halophilic archaeon from the Dead Sea.</title>
        <authorList>
            <person name="Baliga N.S."/>
            <person name="Bonneau R."/>
            <person name="Facciotti M.T."/>
            <person name="Pan M."/>
            <person name="Glusman G."/>
            <person name="Deutsch E.W."/>
            <person name="Shannon P."/>
            <person name="Chiu Y."/>
            <person name="Weng R.S."/>
            <person name="Gan R.R."/>
            <person name="Hung P."/>
            <person name="Date S.V."/>
            <person name="Marcotte E."/>
            <person name="Hood L."/>
            <person name="Ng W.V."/>
        </authorList>
    </citation>
    <scope>NUCLEOTIDE SEQUENCE [LARGE SCALE GENOMIC DNA]</scope>
    <source>
        <strain evidence="3">ATCC 43049 / DSM 3752 / JCM 8966 / VKM B-1809</strain>
    </source>
</reference>
<organism evidence="2 3">
    <name type="scientific">Haloarcula marismortui (strain ATCC 43049 / DSM 3752 / JCM 8966 / VKM B-1809)</name>
    <name type="common">Halobacterium marismortui</name>
    <dbReference type="NCBI Taxonomy" id="272569"/>
    <lineage>
        <taxon>Archaea</taxon>
        <taxon>Methanobacteriati</taxon>
        <taxon>Methanobacteriota</taxon>
        <taxon>Stenosarchaea group</taxon>
        <taxon>Halobacteria</taxon>
        <taxon>Halobacteriales</taxon>
        <taxon>Haloarculaceae</taxon>
        <taxon>Haloarcula</taxon>
    </lineage>
</organism>
<gene>
    <name evidence="2" type="primary">thuA</name>
    <name evidence="2" type="ordered locus">rrnAC1302</name>
</gene>
<dbReference type="AlphaFoldDB" id="Q5V2L4"/>
<evidence type="ECO:0000313" key="3">
    <source>
        <dbReference type="Proteomes" id="UP000001169"/>
    </source>
</evidence>
<dbReference type="EMBL" id="AY596297">
    <property type="protein sequence ID" value="AAV46238.1"/>
    <property type="molecule type" value="Genomic_DNA"/>
</dbReference>
<dbReference type="PATRIC" id="fig|272569.17.peg.2006"/>
<dbReference type="HOGENOM" id="CLU_084426_0_0_2"/>
<dbReference type="Proteomes" id="UP000001169">
    <property type="component" value="Chromosome I"/>
</dbReference>
<evidence type="ECO:0000313" key="2">
    <source>
        <dbReference type="EMBL" id="AAV46238.1"/>
    </source>
</evidence>
<dbReference type="CDD" id="cd03142">
    <property type="entry name" value="GATase1_ThuA"/>
    <property type="match status" value="1"/>
</dbReference>